<dbReference type="EMBL" id="PVQB02000122">
    <property type="protein sequence ID" value="KAF4342761.1"/>
    <property type="molecule type" value="Genomic_DNA"/>
</dbReference>
<dbReference type="AlphaFoldDB" id="A0A9P5DZB8"/>
<dbReference type="Proteomes" id="UP000730481">
    <property type="component" value="Unassembled WGS sequence"/>
</dbReference>
<reference evidence="1" key="2">
    <citation type="submission" date="2020-02" db="EMBL/GenBank/DDBJ databases">
        <title>Identification and distribution of gene clusters putatively required for synthesis of sphingolipid metabolism inhibitors in phylogenetically diverse species of the filamentous fungus Fusarium.</title>
        <authorList>
            <person name="Kim H.-S."/>
            <person name="Busman M."/>
            <person name="Brown D.W."/>
            <person name="Divon H."/>
            <person name="Uhlig S."/>
            <person name="Proctor R.H."/>
        </authorList>
    </citation>
    <scope>NUCLEOTIDE SEQUENCE</scope>
    <source>
        <strain evidence="1">NRRL 25174</strain>
    </source>
</reference>
<keyword evidence="2" id="KW-1185">Reference proteome</keyword>
<organism evidence="1 2">
    <name type="scientific">Fusarium beomiforme</name>
    <dbReference type="NCBI Taxonomy" id="44412"/>
    <lineage>
        <taxon>Eukaryota</taxon>
        <taxon>Fungi</taxon>
        <taxon>Dikarya</taxon>
        <taxon>Ascomycota</taxon>
        <taxon>Pezizomycotina</taxon>
        <taxon>Sordariomycetes</taxon>
        <taxon>Hypocreomycetidae</taxon>
        <taxon>Hypocreales</taxon>
        <taxon>Nectriaceae</taxon>
        <taxon>Fusarium</taxon>
        <taxon>Fusarium burgessii species complex</taxon>
    </lineage>
</organism>
<comment type="caution">
    <text evidence="1">The sequence shown here is derived from an EMBL/GenBank/DDBJ whole genome shotgun (WGS) entry which is preliminary data.</text>
</comment>
<accession>A0A9P5DZB8</accession>
<gene>
    <name evidence="1" type="ORF">FBEOM_3283</name>
</gene>
<evidence type="ECO:0000313" key="2">
    <source>
        <dbReference type="Proteomes" id="UP000730481"/>
    </source>
</evidence>
<dbReference type="OrthoDB" id="5063276at2759"/>
<name>A0A9P5DZB8_9HYPO</name>
<reference evidence="1" key="1">
    <citation type="journal article" date="2017" name="Mycologia">
        <title>Fusarium algeriense, sp. nov., a novel toxigenic crown rot pathogen of durum wheat from Algeria is nested in the Fusarium burgessii species complex.</title>
        <authorList>
            <person name="Laraba I."/>
            <person name="Keddad A."/>
            <person name="Boureghda H."/>
            <person name="Abdallah N."/>
            <person name="Vaughan M.M."/>
            <person name="Proctor R.H."/>
            <person name="Busman M."/>
            <person name="O'Donnell K."/>
        </authorList>
    </citation>
    <scope>NUCLEOTIDE SEQUENCE</scope>
    <source>
        <strain evidence="1">NRRL 25174</strain>
    </source>
</reference>
<sequence>MESKEPPKPWKLNPLQWDERREFISEYLKFIGGDESTKWNGRLKVADLWLEYEVDRLAWGKLFSEHRDKVIEWPWQNKILDPNDISYGVSPTYQKWRLDRGLPICDSPKVFGNKKARILSLCQRQVVWSKQNSHGKFETPTTGPFQIALPAWVDVHTLFFGEGDYLLDMINSDIIPRHLVVSWHNEDKPYITLVVGLEPTECVDPKNEQVQLSLKYLWQGVVHWVTGAYYGGTMTLATFLHVHKVIPVADDINCRYGWLAQMAYESFGQVQDDIPFFVKQASENREFMAQSRTEVHEILQKPLAEAKGELSSWVLRDVSAFDDRVEAAKEIWVSGTTDEKVIEEACLWAWGQHHTAV</sequence>
<evidence type="ECO:0000313" key="1">
    <source>
        <dbReference type="EMBL" id="KAF4342761.1"/>
    </source>
</evidence>
<protein>
    <submittedName>
        <fullName evidence="1">Uncharacterized protein</fullName>
    </submittedName>
</protein>
<proteinExistence type="predicted"/>